<dbReference type="EMBL" id="JAVHJL010000006">
    <property type="protein sequence ID" value="KAK6501724.1"/>
    <property type="molecule type" value="Genomic_DNA"/>
</dbReference>
<gene>
    <name evidence="2" type="ORF">TWF481_009552</name>
</gene>
<sequence>MASHLSDLEENLPVVRRIPHAKILPYVASSFQRLKETDPRVKISNITGLYQEYEQGPELFLGEDFSPKIAALVDKVLKKYGEEVKVEGVGEDARYNRYELFESILRETTVKGRGIFVFSIFLAVAMPTVFREEGMHGLGDFVEAVEGYVWRVGESMEVVWEGLDCLADSLVMQLVVPMYRTAGIFTPENVSALQDGDGCVLPGMKGESLRTLQDFQLAVLERDRNTCMVTGRFDTDAEIGTTSSVHRVAHILPWILNWDRTCCKETKNRFAWNLLDIFDANSSSRLSDSLSINLDSLGNGLTLDRRVHRHFEGLQLWFEFEMENEAENIYKIVGKIDGSLSGSSAMPIGKRVAFKKGKDYPARRLLDIHAKISRIAHVSGAIGVCKEYIGKKGTSYIEHAPDHKSAHPGALKMKLLSITGPDANS</sequence>
<evidence type="ECO:0000313" key="2">
    <source>
        <dbReference type="EMBL" id="KAK6501724.1"/>
    </source>
</evidence>
<dbReference type="Proteomes" id="UP001370758">
    <property type="component" value="Unassembled WGS sequence"/>
</dbReference>
<dbReference type="Pfam" id="PF13391">
    <property type="entry name" value="HNH_2"/>
    <property type="match status" value="1"/>
</dbReference>
<organism evidence="2 3">
    <name type="scientific">Arthrobotrys musiformis</name>
    <dbReference type="NCBI Taxonomy" id="47236"/>
    <lineage>
        <taxon>Eukaryota</taxon>
        <taxon>Fungi</taxon>
        <taxon>Dikarya</taxon>
        <taxon>Ascomycota</taxon>
        <taxon>Pezizomycotina</taxon>
        <taxon>Orbiliomycetes</taxon>
        <taxon>Orbiliales</taxon>
        <taxon>Orbiliaceae</taxon>
        <taxon>Arthrobotrys</taxon>
    </lineage>
</organism>
<evidence type="ECO:0000259" key="1">
    <source>
        <dbReference type="Pfam" id="PF13391"/>
    </source>
</evidence>
<comment type="caution">
    <text evidence="2">The sequence shown here is derived from an EMBL/GenBank/DDBJ whole genome shotgun (WGS) entry which is preliminary data.</text>
</comment>
<name>A0AAV9W527_9PEZI</name>
<reference evidence="2 3" key="1">
    <citation type="submission" date="2023-08" db="EMBL/GenBank/DDBJ databases">
        <authorList>
            <person name="Palmer J.M."/>
        </authorList>
    </citation>
    <scope>NUCLEOTIDE SEQUENCE [LARGE SCALE GENOMIC DNA]</scope>
    <source>
        <strain evidence="2 3">TWF481</strain>
    </source>
</reference>
<dbReference type="AlphaFoldDB" id="A0AAV9W527"/>
<accession>A0AAV9W527</accession>
<dbReference type="InterPro" id="IPR003615">
    <property type="entry name" value="HNH_nuc"/>
</dbReference>
<evidence type="ECO:0000313" key="3">
    <source>
        <dbReference type="Proteomes" id="UP001370758"/>
    </source>
</evidence>
<feature type="domain" description="HNH nuclease" evidence="1">
    <location>
        <begin position="227"/>
        <end position="312"/>
    </location>
</feature>
<proteinExistence type="predicted"/>
<keyword evidence="3" id="KW-1185">Reference proteome</keyword>
<protein>
    <recommendedName>
        <fullName evidence="1">HNH nuclease domain-containing protein</fullName>
    </recommendedName>
</protein>